<comment type="caution">
    <text evidence="1">The sequence shown here is derived from an EMBL/GenBank/DDBJ whole genome shotgun (WGS) entry which is preliminary data.</text>
</comment>
<reference evidence="1 2" key="1">
    <citation type="journal article" date="2016" name="Nat. Commun.">
        <title>Thousands of microbial genomes shed light on interconnected biogeochemical processes in an aquifer system.</title>
        <authorList>
            <person name="Anantharaman K."/>
            <person name="Brown C.T."/>
            <person name="Hug L.A."/>
            <person name="Sharon I."/>
            <person name="Castelle C.J."/>
            <person name="Probst A.J."/>
            <person name="Thomas B.C."/>
            <person name="Singh A."/>
            <person name="Wilkins M.J."/>
            <person name="Karaoz U."/>
            <person name="Brodie E.L."/>
            <person name="Williams K.H."/>
            <person name="Hubbard S.S."/>
            <person name="Banfield J.F."/>
        </authorList>
    </citation>
    <scope>NUCLEOTIDE SEQUENCE [LARGE SCALE GENOMIC DNA]</scope>
</reference>
<evidence type="ECO:0000313" key="2">
    <source>
        <dbReference type="Proteomes" id="UP000179344"/>
    </source>
</evidence>
<evidence type="ECO:0000313" key="1">
    <source>
        <dbReference type="EMBL" id="OGI44527.1"/>
    </source>
</evidence>
<protein>
    <submittedName>
        <fullName evidence="1">Uncharacterized protein</fullName>
    </submittedName>
</protein>
<dbReference type="AlphaFoldDB" id="A0A1F6THB5"/>
<sequence>MNPNEDISMKIMKSILVAFGLLAGCLALFAGAQAGPEPLSLEFVQTALLPSLAIFGMTTLAANSNRTFEIGSRNEFPVIAADIIYEGAAIGLVIGTGHARPLAATDRFSGFAEAKADNSAGAAAAINVRAVESGKIQLAVTGAVITDIGQPVYATDDNAFTFSPVAAVFVGFVHRFVSTGVVVVAFDALNYRDPYGDYTIRETISANKTLDIEDNGKIFFIDTDATVTTLPATATPVNAKIVNIGAYGAVAVNLSPQAVDKVQGPDLPGTDNKDLINTKATAKRGDFAVLTTGDANGPVVAELRGTWATEV</sequence>
<dbReference type="EMBL" id="MFST01000045">
    <property type="protein sequence ID" value="OGI44527.1"/>
    <property type="molecule type" value="Genomic_DNA"/>
</dbReference>
<accession>A0A1F6THB5</accession>
<dbReference type="Proteomes" id="UP000179344">
    <property type="component" value="Unassembled WGS sequence"/>
</dbReference>
<gene>
    <name evidence="1" type="ORF">A2V92_03745</name>
</gene>
<organism evidence="1 2">
    <name type="scientific">Candidatus Muproteobacteria bacterium RBG_16_65_31</name>
    <dbReference type="NCBI Taxonomy" id="1817759"/>
    <lineage>
        <taxon>Bacteria</taxon>
        <taxon>Pseudomonadati</taxon>
        <taxon>Pseudomonadota</taxon>
        <taxon>Candidatus Muproteobacteria</taxon>
    </lineage>
</organism>
<proteinExistence type="predicted"/>
<name>A0A1F6THB5_9PROT</name>